<dbReference type="EMBL" id="CP118166">
    <property type="protein sequence ID" value="WDI30561.1"/>
    <property type="molecule type" value="Genomic_DNA"/>
</dbReference>
<sequence length="165" mass="18283">MENAQPEPSMEEILASIRRIISEDDEDQGSTTSNTPSAQPVAEHKPEEPATPFTPQSSQEAAPDAPSETAQSDDEAETRNQTVAAVMENDTEEDILDRTTAEVASRAFHNLSQSVRVSEGPGKTLEDIVTEMLRPMVKDWLDANLPAIVEEKVEEEVQRVARRRR</sequence>
<evidence type="ECO:0000256" key="1">
    <source>
        <dbReference type="SAM" id="MobiDB-lite"/>
    </source>
</evidence>
<evidence type="ECO:0000313" key="3">
    <source>
        <dbReference type="Proteomes" id="UP001214043"/>
    </source>
</evidence>
<proteinExistence type="predicted"/>
<dbReference type="KEGG" id="hfl:PUV54_11405"/>
<protein>
    <submittedName>
        <fullName evidence="2">DUF2497 domain-containing protein</fullName>
    </submittedName>
</protein>
<gene>
    <name evidence="2" type="ORF">PUV54_11405</name>
</gene>
<dbReference type="Pfam" id="PF10691">
    <property type="entry name" value="DUF2497"/>
    <property type="match status" value="1"/>
</dbReference>
<organism evidence="2 3">
    <name type="scientific">Hyphococcus flavus</name>
    <dbReference type="NCBI Taxonomy" id="1866326"/>
    <lineage>
        <taxon>Bacteria</taxon>
        <taxon>Pseudomonadati</taxon>
        <taxon>Pseudomonadota</taxon>
        <taxon>Alphaproteobacteria</taxon>
        <taxon>Parvularculales</taxon>
        <taxon>Parvularculaceae</taxon>
        <taxon>Hyphococcus</taxon>
    </lineage>
</organism>
<accession>A0AAE9ZGS5</accession>
<dbReference type="Proteomes" id="UP001214043">
    <property type="component" value="Chromosome"/>
</dbReference>
<feature type="region of interest" description="Disordered" evidence="1">
    <location>
        <begin position="1"/>
        <end position="93"/>
    </location>
</feature>
<name>A0AAE9ZGS5_9PROT</name>
<dbReference type="RefSeq" id="WP_274492363.1">
    <property type="nucleotide sequence ID" value="NZ_CP118166.1"/>
</dbReference>
<dbReference type="InterPro" id="IPR019632">
    <property type="entry name" value="DUF2497"/>
</dbReference>
<feature type="compositionally biased region" description="Polar residues" evidence="1">
    <location>
        <begin position="29"/>
        <end position="38"/>
    </location>
</feature>
<reference evidence="2" key="1">
    <citation type="submission" date="2023-02" db="EMBL/GenBank/DDBJ databases">
        <title>Genome sequence of Hyphococcus flavus.</title>
        <authorList>
            <person name="Rong J.-C."/>
            <person name="Zhao Q."/>
            <person name="Yi M."/>
            <person name="Wu J.-Y."/>
        </authorList>
    </citation>
    <scope>NUCLEOTIDE SEQUENCE</scope>
    <source>
        <strain evidence="2">MCCC 1K03223</strain>
    </source>
</reference>
<keyword evidence="3" id="KW-1185">Reference proteome</keyword>
<dbReference type="AlphaFoldDB" id="A0AAE9ZGS5"/>
<evidence type="ECO:0000313" key="2">
    <source>
        <dbReference type="EMBL" id="WDI30561.1"/>
    </source>
</evidence>